<dbReference type="PANTHER" id="PTHR43520:SF5">
    <property type="entry name" value="CATION-TRANSPORTING P-TYPE ATPASE-RELATED"/>
    <property type="match status" value="1"/>
</dbReference>
<keyword evidence="9 15" id="KW-0067">ATP-binding</keyword>
<feature type="transmembrane region" description="Helical" evidence="15">
    <location>
        <begin position="785"/>
        <end position="801"/>
    </location>
</feature>
<keyword evidence="14 15" id="KW-0472">Membrane</keyword>
<comment type="similarity">
    <text evidence="2 15">Belongs to the cation transport ATPase (P-type) (TC 3.A.3) family. Type IB subfamily.</text>
</comment>
<name>A0A6L6QHK9_9BURK</name>
<dbReference type="Gene3D" id="3.40.1110.10">
    <property type="entry name" value="Calcium-transporting ATPase, cytoplasmic domain N"/>
    <property type="match status" value="1"/>
</dbReference>
<dbReference type="GO" id="GO:0055070">
    <property type="term" value="P:copper ion homeostasis"/>
    <property type="evidence" value="ECO:0007669"/>
    <property type="project" value="TreeGrafter"/>
</dbReference>
<dbReference type="InterPro" id="IPR044492">
    <property type="entry name" value="P_typ_ATPase_HD_dom"/>
</dbReference>
<dbReference type="InterPro" id="IPR036412">
    <property type="entry name" value="HAD-like_sf"/>
</dbReference>
<protein>
    <submittedName>
        <fullName evidence="17">Heavy metal translocating P-type ATPase</fullName>
    </submittedName>
</protein>
<dbReference type="Gene3D" id="3.40.50.1000">
    <property type="entry name" value="HAD superfamily/HAD-like"/>
    <property type="match status" value="1"/>
</dbReference>
<feature type="transmembrane region" description="Helical" evidence="15">
    <location>
        <begin position="190"/>
        <end position="206"/>
    </location>
</feature>
<keyword evidence="3" id="KW-0813">Transport</keyword>
<dbReference type="PROSITE" id="PS00154">
    <property type="entry name" value="ATPASE_E1_E2"/>
    <property type="match status" value="1"/>
</dbReference>
<dbReference type="CDD" id="cd00371">
    <property type="entry name" value="HMA"/>
    <property type="match status" value="1"/>
</dbReference>
<feature type="domain" description="HMA" evidence="16">
    <location>
        <begin position="102"/>
        <end position="168"/>
    </location>
</feature>
<keyword evidence="5" id="KW-0597">Phosphoprotein</keyword>
<evidence type="ECO:0000256" key="13">
    <source>
        <dbReference type="ARBA" id="ARBA00023065"/>
    </source>
</evidence>
<dbReference type="Proteomes" id="UP000472320">
    <property type="component" value="Unassembled WGS sequence"/>
</dbReference>
<dbReference type="Pfam" id="PF00702">
    <property type="entry name" value="Hydrolase"/>
    <property type="match status" value="1"/>
</dbReference>
<evidence type="ECO:0000256" key="15">
    <source>
        <dbReference type="RuleBase" id="RU362081"/>
    </source>
</evidence>
<evidence type="ECO:0000256" key="5">
    <source>
        <dbReference type="ARBA" id="ARBA00022553"/>
    </source>
</evidence>
<evidence type="ECO:0000256" key="12">
    <source>
        <dbReference type="ARBA" id="ARBA00022989"/>
    </source>
</evidence>
<dbReference type="InterPro" id="IPR018303">
    <property type="entry name" value="ATPase_P-typ_P_site"/>
</dbReference>
<reference evidence="17 18" key="1">
    <citation type="submission" date="2019-11" db="EMBL/GenBank/DDBJ databases">
        <title>Type strains purchased from KCTC, JCM and DSMZ.</title>
        <authorList>
            <person name="Lu H."/>
        </authorList>
    </citation>
    <scope>NUCLEOTIDE SEQUENCE [LARGE SCALE GENOMIC DNA]</scope>
    <source>
        <strain evidence="17 18">JCM 31587</strain>
    </source>
</reference>
<evidence type="ECO:0000256" key="11">
    <source>
        <dbReference type="ARBA" id="ARBA00022967"/>
    </source>
</evidence>
<dbReference type="InterPro" id="IPR023299">
    <property type="entry name" value="ATPase_P-typ_cyto_dom_N"/>
</dbReference>
<evidence type="ECO:0000256" key="10">
    <source>
        <dbReference type="ARBA" id="ARBA00022842"/>
    </source>
</evidence>
<dbReference type="Pfam" id="PF00122">
    <property type="entry name" value="E1-E2_ATPase"/>
    <property type="match status" value="1"/>
</dbReference>
<keyword evidence="11" id="KW-1278">Translocase</keyword>
<organism evidence="17 18">
    <name type="scientific">Massilia eburnea</name>
    <dbReference type="NCBI Taxonomy" id="1776165"/>
    <lineage>
        <taxon>Bacteria</taxon>
        <taxon>Pseudomonadati</taxon>
        <taxon>Pseudomonadota</taxon>
        <taxon>Betaproteobacteria</taxon>
        <taxon>Burkholderiales</taxon>
        <taxon>Oxalobacteraceae</taxon>
        <taxon>Telluria group</taxon>
        <taxon>Massilia</taxon>
    </lineage>
</organism>
<feature type="transmembrane region" description="Helical" evidence="15">
    <location>
        <begin position="807"/>
        <end position="825"/>
    </location>
</feature>
<keyword evidence="13" id="KW-0406">Ion transport</keyword>
<dbReference type="Pfam" id="PF00403">
    <property type="entry name" value="HMA"/>
    <property type="match status" value="1"/>
</dbReference>
<dbReference type="PANTHER" id="PTHR43520">
    <property type="entry name" value="ATP7, ISOFORM B"/>
    <property type="match status" value="1"/>
</dbReference>
<gene>
    <name evidence="17" type="ORF">GM658_15340</name>
</gene>
<evidence type="ECO:0000256" key="4">
    <source>
        <dbReference type="ARBA" id="ARBA00022475"/>
    </source>
</evidence>
<feature type="transmembrane region" description="Helical" evidence="15">
    <location>
        <begin position="226"/>
        <end position="244"/>
    </location>
</feature>
<dbReference type="OrthoDB" id="8552908at2"/>
<dbReference type="InterPro" id="IPR021993">
    <property type="entry name" value="ATPase-cat-bd"/>
</dbReference>
<evidence type="ECO:0000256" key="9">
    <source>
        <dbReference type="ARBA" id="ARBA00022840"/>
    </source>
</evidence>
<dbReference type="InterPro" id="IPR023214">
    <property type="entry name" value="HAD_sf"/>
</dbReference>
<feature type="transmembrane region" description="Helical" evidence="15">
    <location>
        <begin position="256"/>
        <end position="278"/>
    </location>
</feature>
<dbReference type="SUPFAM" id="SSF81653">
    <property type="entry name" value="Calcium ATPase, transduction domain A"/>
    <property type="match status" value="1"/>
</dbReference>
<dbReference type="SUPFAM" id="SSF81665">
    <property type="entry name" value="Calcium ATPase, transmembrane domain M"/>
    <property type="match status" value="1"/>
</dbReference>
<dbReference type="SUPFAM" id="SSF56784">
    <property type="entry name" value="HAD-like"/>
    <property type="match status" value="1"/>
</dbReference>
<dbReference type="AlphaFoldDB" id="A0A6L6QHK9"/>
<dbReference type="GO" id="GO:0043682">
    <property type="term" value="F:P-type divalent copper transporter activity"/>
    <property type="evidence" value="ECO:0007669"/>
    <property type="project" value="TreeGrafter"/>
</dbReference>
<dbReference type="PROSITE" id="PS50846">
    <property type="entry name" value="HMA_2"/>
    <property type="match status" value="1"/>
</dbReference>
<dbReference type="InterPro" id="IPR059000">
    <property type="entry name" value="ATPase_P-type_domA"/>
</dbReference>
<evidence type="ECO:0000256" key="2">
    <source>
        <dbReference type="ARBA" id="ARBA00006024"/>
    </source>
</evidence>
<evidence type="ECO:0000259" key="16">
    <source>
        <dbReference type="PROSITE" id="PS50846"/>
    </source>
</evidence>
<dbReference type="InterPro" id="IPR006121">
    <property type="entry name" value="HMA_dom"/>
</dbReference>
<keyword evidence="12 15" id="KW-1133">Transmembrane helix</keyword>
<dbReference type="SUPFAM" id="SSF55008">
    <property type="entry name" value="HMA, heavy metal-associated domain"/>
    <property type="match status" value="1"/>
</dbReference>
<evidence type="ECO:0000313" key="18">
    <source>
        <dbReference type="Proteomes" id="UP000472320"/>
    </source>
</evidence>
<evidence type="ECO:0000256" key="8">
    <source>
        <dbReference type="ARBA" id="ARBA00022741"/>
    </source>
</evidence>
<dbReference type="InterPro" id="IPR027256">
    <property type="entry name" value="P-typ_ATPase_IB"/>
</dbReference>
<keyword evidence="4 15" id="KW-1003">Cell membrane</keyword>
<accession>A0A6L6QHK9</accession>
<feature type="transmembrane region" description="Helical" evidence="15">
    <location>
        <begin position="284"/>
        <end position="302"/>
    </location>
</feature>
<evidence type="ECO:0000256" key="14">
    <source>
        <dbReference type="ARBA" id="ARBA00023136"/>
    </source>
</evidence>
<dbReference type="NCBIfam" id="TIGR01525">
    <property type="entry name" value="ATPase-IB_hvy"/>
    <property type="match status" value="1"/>
</dbReference>
<keyword evidence="6 15" id="KW-0812">Transmembrane</keyword>
<dbReference type="SFLD" id="SFLDS00003">
    <property type="entry name" value="Haloacid_Dehalogenase"/>
    <property type="match status" value="1"/>
</dbReference>
<evidence type="ECO:0000256" key="7">
    <source>
        <dbReference type="ARBA" id="ARBA00022723"/>
    </source>
</evidence>
<keyword evidence="18" id="KW-1185">Reference proteome</keyword>
<dbReference type="Gene3D" id="3.30.70.100">
    <property type="match status" value="1"/>
</dbReference>
<dbReference type="GO" id="GO:0005886">
    <property type="term" value="C:plasma membrane"/>
    <property type="evidence" value="ECO:0007669"/>
    <property type="project" value="UniProtKB-SubCell"/>
</dbReference>
<evidence type="ECO:0000313" key="17">
    <source>
        <dbReference type="EMBL" id="MTW11978.1"/>
    </source>
</evidence>
<feature type="transmembrane region" description="Helical" evidence="15">
    <location>
        <begin position="440"/>
        <end position="461"/>
    </location>
</feature>
<dbReference type="InterPro" id="IPR023298">
    <property type="entry name" value="ATPase_P-typ_TM_dom_sf"/>
</dbReference>
<dbReference type="Pfam" id="PF12156">
    <property type="entry name" value="ATPase-cat_bd"/>
    <property type="match status" value="1"/>
</dbReference>
<dbReference type="InterPro" id="IPR001757">
    <property type="entry name" value="P_typ_ATPase"/>
</dbReference>
<dbReference type="GO" id="GO:0016887">
    <property type="term" value="F:ATP hydrolysis activity"/>
    <property type="evidence" value="ECO:0007669"/>
    <property type="project" value="InterPro"/>
</dbReference>
<dbReference type="SFLD" id="SFLDG00002">
    <property type="entry name" value="C1.7:_P-type_atpase_like"/>
    <property type="match status" value="1"/>
</dbReference>
<dbReference type="FunFam" id="3.30.70.100:FF:000005">
    <property type="entry name" value="Copper-exporting P-type ATPase A"/>
    <property type="match status" value="1"/>
</dbReference>
<proteinExistence type="inferred from homology"/>
<comment type="caution">
    <text evidence="17">The sequence shown here is derived from an EMBL/GenBank/DDBJ whole genome shotgun (WGS) entry which is preliminary data.</text>
</comment>
<dbReference type="GO" id="GO:0005524">
    <property type="term" value="F:ATP binding"/>
    <property type="evidence" value="ECO:0007669"/>
    <property type="project" value="UniProtKB-UniRule"/>
</dbReference>
<keyword evidence="10" id="KW-0460">Magnesium</keyword>
<dbReference type="CDD" id="cd02079">
    <property type="entry name" value="P-type_ATPase_HM"/>
    <property type="match status" value="1"/>
</dbReference>
<dbReference type="Gene3D" id="2.70.150.10">
    <property type="entry name" value="Calcium-transporting ATPase, cytoplasmic transduction domain A"/>
    <property type="match status" value="1"/>
</dbReference>
<dbReference type="NCBIfam" id="TIGR01511">
    <property type="entry name" value="ATPase-IB1_Cu"/>
    <property type="match status" value="1"/>
</dbReference>
<dbReference type="SFLD" id="SFLDF00027">
    <property type="entry name" value="p-type_atpase"/>
    <property type="match status" value="1"/>
</dbReference>
<keyword evidence="7 15" id="KW-0479">Metal-binding</keyword>
<evidence type="ECO:0000256" key="1">
    <source>
        <dbReference type="ARBA" id="ARBA00004651"/>
    </source>
</evidence>
<evidence type="ECO:0000256" key="3">
    <source>
        <dbReference type="ARBA" id="ARBA00022448"/>
    </source>
</evidence>
<dbReference type="GO" id="GO:0005507">
    <property type="term" value="F:copper ion binding"/>
    <property type="evidence" value="ECO:0007669"/>
    <property type="project" value="TreeGrafter"/>
</dbReference>
<evidence type="ECO:0000256" key="6">
    <source>
        <dbReference type="ARBA" id="ARBA00022692"/>
    </source>
</evidence>
<dbReference type="InterPro" id="IPR008250">
    <property type="entry name" value="ATPase_P-typ_transduc_dom_A_sf"/>
</dbReference>
<keyword evidence="8 15" id="KW-0547">Nucleotide-binding</keyword>
<comment type="subcellular location">
    <subcellularLocation>
        <location evidence="1">Cell membrane</location>
        <topology evidence="1">Multi-pass membrane protein</topology>
    </subcellularLocation>
</comment>
<sequence>MNEIAQCFHCGQAVAASADWHVKIDGAEQAMCCPGCAAVAQTIVDIGQASYYRERNGFASAPGGSTAGSAAAGGAASPDPLLPSALALPEDDPNIIDDGDARETTLLVEGIRCAACVWLIEHRLRQVNGVQQANLNVATEKLFVRWDKNRTSAAALLDAVRSIGYNAWPYDNTRHDAQLQKASRTLGRQLFVAGLSMMQVMMYVAPEYMAGDDGTLDAGMASLMRWASLLLTLPAIAYSAQPFLKGAWASLKARALGMDVPVALGIMAAFIGSTVSTFRGDGAVYFDSVTMFIFLLLASRYLEMVARRKAASALSRLRHSAPEMAQRLPLWPDSRSTATVPASALAAGDYIVVKGGEAVAADCTVVDGSTAVDLSLLTGESAPQRKLVGDLIPGGAVNAGGPVVLRVEKPVRDSTLAGLLKLVERAGSAKPRIAQWADRTASWFVAALLLFAAASFGFWYWHDASRAWPVAIAVLVVSCPCALSLATPSALAAATDRLLGKGALIVQPHVLETLHRATHIVFDKTGTLTEGRPAVQSVDAIDGARIIGILRVAAALEAGSAHPIARAICAAADAHGAGAAVAIKLQELAGQGMEGMVNGVRYRLGTGAYVAGVAGGPVPRMGAAPSREAPGVGGPPMTTVWLGMQGRWLGRFLISDVLRADARQTVDYFQRIGKTVVLLSGDQQALATKVAEQLGIGEAIGDCLPEEKLAYVQELQRCGGVVAMVGDGINDAAVLSAADVSFAMGSGATLAQVHADCVLLDARLPMLAETARSASRTMRVIRQNLAWATLYNLVAIPAAAFGVLNPWLSGVGMAASSAFVVLNALRLRRS</sequence>
<dbReference type="PRINTS" id="PR00119">
    <property type="entry name" value="CATATPASE"/>
</dbReference>
<dbReference type="NCBIfam" id="TIGR01494">
    <property type="entry name" value="ATPase_P-type"/>
    <property type="match status" value="2"/>
</dbReference>
<dbReference type="InterPro" id="IPR036163">
    <property type="entry name" value="HMA_dom_sf"/>
</dbReference>
<dbReference type="EMBL" id="WNKX01000010">
    <property type="protein sequence ID" value="MTW11978.1"/>
    <property type="molecule type" value="Genomic_DNA"/>
</dbReference>
<feature type="transmembrane region" description="Helical" evidence="15">
    <location>
        <begin position="467"/>
        <end position="491"/>
    </location>
</feature>